<proteinExistence type="predicted"/>
<keyword evidence="1" id="KW-0732">Signal</keyword>
<sequence length="423" mass="46493">MRLVVAVVALAASMATGIPLVRPQPGPYINPTKKLIQNWNNKFFDHWKDVKVIDEKDGDIARITHGKHAGKIIPITEELLWDILQNTSYAHGKGVKIHYEKDGVVARVIRGRHVGKIIGPIPTGLLQDTSHDLTIIDEKDGDVAIITHGKHEGNIIGPITDDLLQKMSHLDCFGIGVVAGKHADVGRIIYGKHVGKTIGPVPIAYLQEISHNHDNVELWAKILGAIAAGSNNTIKTEVQNISHNHGNIVKKSTDEFLVYHRKHPGKINGTINPQDISHDHEKNVGKNIVKEAVKPTKVYETQSGELRTDLPDDLVPRDLHDLGLANQHDHLHEEAGLASTLHQGNDGGKGVPGPEALTVGSTTNRDGEVPKGFQKFPWHSYGNRPPLAGLGERNATYRPNQIVETNKDGEVVKKQTLMRKVWV</sequence>
<accession>A0A6A6Z8F8</accession>
<reference evidence="4" key="3">
    <citation type="submission" date="2025-04" db="UniProtKB">
        <authorList>
            <consortium name="RefSeq"/>
        </authorList>
    </citation>
    <scope>IDENTIFICATION</scope>
    <source>
        <strain evidence="4">CBS 304.34</strain>
    </source>
</reference>
<evidence type="ECO:0000313" key="4">
    <source>
        <dbReference type="RefSeq" id="XP_033583529.1"/>
    </source>
</evidence>
<dbReference type="EMBL" id="MU003693">
    <property type="protein sequence ID" value="KAF2816565.1"/>
    <property type="molecule type" value="Genomic_DNA"/>
</dbReference>
<dbReference type="Proteomes" id="UP000504636">
    <property type="component" value="Unplaced"/>
</dbReference>
<feature type="signal peptide" evidence="1">
    <location>
        <begin position="1"/>
        <end position="17"/>
    </location>
</feature>
<evidence type="ECO:0000313" key="2">
    <source>
        <dbReference type="EMBL" id="KAF2816565.1"/>
    </source>
</evidence>
<keyword evidence="3" id="KW-1185">Reference proteome</keyword>
<evidence type="ECO:0000256" key="1">
    <source>
        <dbReference type="SAM" id="SignalP"/>
    </source>
</evidence>
<reference evidence="2 4" key="1">
    <citation type="journal article" date="2020" name="Stud. Mycol.">
        <title>101 Dothideomycetes genomes: a test case for predicting lifestyles and emergence of pathogens.</title>
        <authorList>
            <person name="Haridas S."/>
            <person name="Albert R."/>
            <person name="Binder M."/>
            <person name="Bloem J."/>
            <person name="Labutti K."/>
            <person name="Salamov A."/>
            <person name="Andreopoulos B."/>
            <person name="Baker S."/>
            <person name="Barry K."/>
            <person name="Bills G."/>
            <person name="Bluhm B."/>
            <person name="Cannon C."/>
            <person name="Castanera R."/>
            <person name="Culley D."/>
            <person name="Daum C."/>
            <person name="Ezra D."/>
            <person name="Gonzalez J."/>
            <person name="Henrissat B."/>
            <person name="Kuo A."/>
            <person name="Liang C."/>
            <person name="Lipzen A."/>
            <person name="Lutzoni F."/>
            <person name="Magnuson J."/>
            <person name="Mondo S."/>
            <person name="Nolan M."/>
            <person name="Ohm R."/>
            <person name="Pangilinan J."/>
            <person name="Park H.-J."/>
            <person name="Ramirez L."/>
            <person name="Alfaro M."/>
            <person name="Sun H."/>
            <person name="Tritt A."/>
            <person name="Yoshinaga Y."/>
            <person name="Zwiers L.-H."/>
            <person name="Turgeon B."/>
            <person name="Goodwin S."/>
            <person name="Spatafora J."/>
            <person name="Crous P."/>
            <person name="Grigoriev I."/>
        </authorList>
    </citation>
    <scope>NUCLEOTIDE SEQUENCE</scope>
    <source>
        <strain evidence="2 4">CBS 304.34</strain>
    </source>
</reference>
<feature type="chain" id="PRO_5044629643" evidence="1">
    <location>
        <begin position="18"/>
        <end position="423"/>
    </location>
</feature>
<dbReference type="GeneID" id="54465838"/>
<organism evidence="2">
    <name type="scientific">Mytilinidion resinicola</name>
    <dbReference type="NCBI Taxonomy" id="574789"/>
    <lineage>
        <taxon>Eukaryota</taxon>
        <taxon>Fungi</taxon>
        <taxon>Dikarya</taxon>
        <taxon>Ascomycota</taxon>
        <taxon>Pezizomycotina</taxon>
        <taxon>Dothideomycetes</taxon>
        <taxon>Pleosporomycetidae</taxon>
        <taxon>Mytilinidiales</taxon>
        <taxon>Mytilinidiaceae</taxon>
        <taxon>Mytilinidion</taxon>
    </lineage>
</organism>
<reference evidence="4" key="2">
    <citation type="submission" date="2020-04" db="EMBL/GenBank/DDBJ databases">
        <authorList>
            <consortium name="NCBI Genome Project"/>
        </authorList>
    </citation>
    <scope>NUCLEOTIDE SEQUENCE</scope>
    <source>
        <strain evidence="4">CBS 304.34</strain>
    </source>
</reference>
<evidence type="ECO:0000313" key="3">
    <source>
        <dbReference type="Proteomes" id="UP000504636"/>
    </source>
</evidence>
<dbReference type="AlphaFoldDB" id="A0A6A6Z8F8"/>
<name>A0A6A6Z8F8_9PEZI</name>
<gene>
    <name evidence="2 4" type="ORF">BDZ99DRAFT_515150</name>
</gene>
<dbReference type="RefSeq" id="XP_033583529.1">
    <property type="nucleotide sequence ID" value="XM_033724945.1"/>
</dbReference>
<protein>
    <submittedName>
        <fullName evidence="2 4">Uncharacterized protein</fullName>
    </submittedName>
</protein>